<dbReference type="RefSeq" id="WP_095609633.1">
    <property type="nucleotide sequence ID" value="NZ_NMPM01000007.1"/>
</dbReference>
<evidence type="ECO:0000313" key="3">
    <source>
        <dbReference type="EMBL" id="PAV27314.1"/>
    </source>
</evidence>
<dbReference type="GO" id="GO:0015627">
    <property type="term" value="C:type II protein secretion system complex"/>
    <property type="evidence" value="ECO:0007669"/>
    <property type="project" value="InterPro"/>
</dbReference>
<dbReference type="EMBL" id="NMPM01000007">
    <property type="protein sequence ID" value="PAV27314.1"/>
    <property type="molecule type" value="Genomic_DNA"/>
</dbReference>
<sequence>MTRALLLILMVMAGPALALKDPTRPAGTSAPVDAKPTRTSLSLTSIIQAGERRRAVINGQVVREGDPVAGTQVLSIDSDRVILRQGGKRRVLRWQGPPDIKTTP</sequence>
<dbReference type="InterPro" id="IPR032389">
    <property type="entry name" value="GspB_C"/>
</dbReference>
<dbReference type="AlphaFoldDB" id="A0A2A2I7P2"/>
<name>A0A2A2I7P2_9GAMM</name>
<dbReference type="Pfam" id="PF16537">
    <property type="entry name" value="T2SSB"/>
    <property type="match status" value="1"/>
</dbReference>
<evidence type="ECO:0000256" key="1">
    <source>
        <dbReference type="SAM" id="SignalP"/>
    </source>
</evidence>
<evidence type="ECO:0000313" key="4">
    <source>
        <dbReference type="Proteomes" id="UP000218332"/>
    </source>
</evidence>
<proteinExistence type="predicted"/>
<organism evidence="3 4">
    <name type="scientific">Tamilnaduibacter salinus</name>
    <dbReference type="NCBI Taxonomy" id="1484056"/>
    <lineage>
        <taxon>Bacteria</taxon>
        <taxon>Pseudomonadati</taxon>
        <taxon>Pseudomonadota</taxon>
        <taxon>Gammaproteobacteria</taxon>
        <taxon>Pseudomonadales</taxon>
        <taxon>Marinobacteraceae</taxon>
        <taxon>Tamilnaduibacter</taxon>
    </lineage>
</organism>
<comment type="caution">
    <text evidence="3">The sequence shown here is derived from an EMBL/GenBank/DDBJ whole genome shotgun (WGS) entry which is preliminary data.</text>
</comment>
<dbReference type="Gene3D" id="2.30.30.830">
    <property type="match status" value="1"/>
</dbReference>
<keyword evidence="4" id="KW-1185">Reference proteome</keyword>
<dbReference type="Proteomes" id="UP000218332">
    <property type="component" value="Unassembled WGS sequence"/>
</dbReference>
<accession>A0A2A2I7P2</accession>
<gene>
    <name evidence="3" type="ORF">CF392_01140</name>
</gene>
<keyword evidence="1" id="KW-0732">Signal</keyword>
<protein>
    <recommendedName>
        <fullName evidence="2">Type II secretion system protein GspB C-terminal domain-containing protein</fullName>
    </recommendedName>
</protein>
<feature type="signal peptide" evidence="1">
    <location>
        <begin position="1"/>
        <end position="18"/>
    </location>
</feature>
<reference evidence="3 4" key="1">
    <citation type="submission" date="2017-07" db="EMBL/GenBank/DDBJ databases">
        <title>Tamlnaduibacter salinus (Mi-7) genome sequencing.</title>
        <authorList>
            <person name="Verma A."/>
            <person name="Krishnamurthi S."/>
        </authorList>
    </citation>
    <scope>NUCLEOTIDE SEQUENCE [LARGE SCALE GENOMIC DNA]</scope>
    <source>
        <strain evidence="3 4">Mi-7</strain>
    </source>
</reference>
<feature type="domain" description="Type II secretion system protein GspB C-terminal" evidence="2">
    <location>
        <begin position="51"/>
        <end position="89"/>
    </location>
</feature>
<feature type="chain" id="PRO_5013104487" description="Type II secretion system protein GspB C-terminal domain-containing protein" evidence="1">
    <location>
        <begin position="19"/>
        <end position="104"/>
    </location>
</feature>
<evidence type="ECO:0000259" key="2">
    <source>
        <dbReference type="Pfam" id="PF16537"/>
    </source>
</evidence>